<dbReference type="Gene3D" id="2.80.10.50">
    <property type="match status" value="1"/>
</dbReference>
<dbReference type="Pfam" id="PF02366">
    <property type="entry name" value="PMT"/>
    <property type="match status" value="1"/>
</dbReference>
<evidence type="ECO:0000256" key="13">
    <source>
        <dbReference type="ARBA" id="ARBA00045102"/>
    </source>
</evidence>
<gene>
    <name evidence="17" type="ORF">C8F04DRAFT_1220904</name>
</gene>
<dbReference type="SUPFAM" id="SSF82109">
    <property type="entry name" value="MIR domain"/>
    <property type="match status" value="1"/>
</dbReference>
<evidence type="ECO:0000313" key="18">
    <source>
        <dbReference type="Proteomes" id="UP001218188"/>
    </source>
</evidence>
<dbReference type="PROSITE" id="PS50919">
    <property type="entry name" value="MIR"/>
    <property type="match status" value="3"/>
</dbReference>
<dbReference type="Pfam" id="PF16192">
    <property type="entry name" value="PMT_4TMC"/>
    <property type="match status" value="1"/>
</dbReference>
<feature type="domain" description="MIR" evidence="16">
    <location>
        <begin position="339"/>
        <end position="393"/>
    </location>
</feature>
<dbReference type="EC" id="2.4.1.109" evidence="4 14"/>
<evidence type="ECO:0000256" key="8">
    <source>
        <dbReference type="ARBA" id="ARBA00022737"/>
    </source>
</evidence>
<dbReference type="InterPro" id="IPR003342">
    <property type="entry name" value="ArnT-like_N"/>
</dbReference>
<comment type="similarity">
    <text evidence="3 14">Belongs to the glycosyltransferase 39 family.</text>
</comment>
<keyword evidence="5 14" id="KW-0328">Glycosyltransferase</keyword>
<feature type="transmembrane region" description="Helical" evidence="14">
    <location>
        <begin position="673"/>
        <end position="691"/>
    </location>
</feature>
<keyword evidence="10 14" id="KW-1133">Transmembrane helix</keyword>
<feature type="transmembrane region" description="Helical" evidence="14">
    <location>
        <begin position="116"/>
        <end position="134"/>
    </location>
</feature>
<keyword evidence="7 14" id="KW-0812">Transmembrane</keyword>
<evidence type="ECO:0000256" key="12">
    <source>
        <dbReference type="ARBA" id="ARBA00045085"/>
    </source>
</evidence>
<keyword evidence="9 14" id="KW-0256">Endoplasmic reticulum</keyword>
<feature type="transmembrane region" description="Helical" evidence="14">
    <location>
        <begin position="648"/>
        <end position="667"/>
    </location>
</feature>
<feature type="transmembrane region" description="Helical" evidence="14">
    <location>
        <begin position="608"/>
        <end position="628"/>
    </location>
</feature>
<evidence type="ECO:0000256" key="2">
    <source>
        <dbReference type="ARBA" id="ARBA00004922"/>
    </source>
</evidence>
<comment type="catalytic activity">
    <reaction evidence="12 14">
        <text>a di-trans,poly-cis-dolichyl beta-D-mannosyl phosphate + L-threonyl-[protein] = 3-O-(alpha-D-mannosyl)-L-threonyl-[protein] + a di-trans,poly-cis-dolichyl phosphate + H(+)</text>
        <dbReference type="Rhea" id="RHEA:53396"/>
        <dbReference type="Rhea" id="RHEA-COMP:11060"/>
        <dbReference type="Rhea" id="RHEA-COMP:13547"/>
        <dbReference type="Rhea" id="RHEA-COMP:19498"/>
        <dbReference type="Rhea" id="RHEA-COMP:19501"/>
        <dbReference type="ChEBI" id="CHEBI:15378"/>
        <dbReference type="ChEBI" id="CHEBI:30013"/>
        <dbReference type="ChEBI" id="CHEBI:57683"/>
        <dbReference type="ChEBI" id="CHEBI:58211"/>
        <dbReference type="ChEBI" id="CHEBI:137323"/>
        <dbReference type="EC" id="2.4.1.109"/>
    </reaction>
</comment>
<comment type="catalytic activity">
    <reaction evidence="13 14">
        <text>a di-trans,poly-cis-dolichyl beta-D-mannosyl phosphate + L-seryl-[protein] = 3-O-(alpha-D-mannosyl)-L-seryl-[protein] + a di-trans,poly-cis-dolichyl phosphate + H(+)</text>
        <dbReference type="Rhea" id="RHEA:17377"/>
        <dbReference type="Rhea" id="RHEA-COMP:9863"/>
        <dbReference type="Rhea" id="RHEA-COMP:13546"/>
        <dbReference type="Rhea" id="RHEA-COMP:19498"/>
        <dbReference type="Rhea" id="RHEA-COMP:19501"/>
        <dbReference type="ChEBI" id="CHEBI:15378"/>
        <dbReference type="ChEBI" id="CHEBI:29999"/>
        <dbReference type="ChEBI" id="CHEBI:57683"/>
        <dbReference type="ChEBI" id="CHEBI:58211"/>
        <dbReference type="ChEBI" id="CHEBI:137321"/>
        <dbReference type="EC" id="2.4.1.109"/>
    </reaction>
</comment>
<evidence type="ECO:0000256" key="4">
    <source>
        <dbReference type="ARBA" id="ARBA00012839"/>
    </source>
</evidence>
<protein>
    <recommendedName>
        <fullName evidence="4 14">Dolichyl-phosphate-mannose--protein mannosyltransferase</fullName>
        <ecNumber evidence="4 14">2.4.1.109</ecNumber>
    </recommendedName>
</protein>
<dbReference type="InterPro" id="IPR016093">
    <property type="entry name" value="MIR_motif"/>
</dbReference>
<evidence type="ECO:0000256" key="3">
    <source>
        <dbReference type="ARBA" id="ARBA00007222"/>
    </source>
</evidence>
<evidence type="ECO:0000256" key="11">
    <source>
        <dbReference type="ARBA" id="ARBA00023136"/>
    </source>
</evidence>
<feature type="transmembrane region" description="Helical" evidence="14">
    <location>
        <begin position="703"/>
        <end position="724"/>
    </location>
</feature>
<dbReference type="GO" id="GO:0004169">
    <property type="term" value="F:dolichyl-phosphate-mannose-protein mannosyltransferase activity"/>
    <property type="evidence" value="ECO:0007669"/>
    <property type="project" value="UniProtKB-UniRule"/>
</dbReference>
<comment type="caution">
    <text evidence="17">The sequence shown here is derived from an EMBL/GenBank/DDBJ whole genome shotgun (WGS) entry which is preliminary data.</text>
</comment>
<dbReference type="InterPro" id="IPR032421">
    <property type="entry name" value="PMT_4TMC"/>
</dbReference>
<comment type="subcellular location">
    <subcellularLocation>
        <location evidence="1 14">Endoplasmic reticulum membrane</location>
        <topology evidence="1 14">Multi-pass membrane protein</topology>
    </subcellularLocation>
</comment>
<proteinExistence type="inferred from homology"/>
<dbReference type="AlphaFoldDB" id="A0AAD6SZU3"/>
<keyword evidence="8" id="KW-0677">Repeat</keyword>
<dbReference type="CDD" id="cd23284">
    <property type="entry name" value="beta-trefoil_MIR_PMT2-like"/>
    <property type="match status" value="1"/>
</dbReference>
<organism evidence="17 18">
    <name type="scientific">Mycena alexandri</name>
    <dbReference type="NCBI Taxonomy" id="1745969"/>
    <lineage>
        <taxon>Eukaryota</taxon>
        <taxon>Fungi</taxon>
        <taxon>Dikarya</taxon>
        <taxon>Basidiomycota</taxon>
        <taxon>Agaricomycotina</taxon>
        <taxon>Agaricomycetes</taxon>
        <taxon>Agaricomycetidae</taxon>
        <taxon>Agaricales</taxon>
        <taxon>Marasmiineae</taxon>
        <taxon>Mycenaceae</taxon>
        <taxon>Mycena</taxon>
    </lineage>
</organism>
<dbReference type="Proteomes" id="UP001218188">
    <property type="component" value="Unassembled WGS sequence"/>
</dbReference>
<accession>A0AAD6SZU3</accession>
<dbReference type="PANTHER" id="PTHR10050">
    <property type="entry name" value="DOLICHYL-PHOSPHATE-MANNOSE--PROTEIN MANNOSYLTRANSFERASE"/>
    <property type="match status" value="1"/>
</dbReference>
<evidence type="ECO:0000256" key="1">
    <source>
        <dbReference type="ARBA" id="ARBA00004477"/>
    </source>
</evidence>
<dbReference type="PANTHER" id="PTHR10050:SF46">
    <property type="entry name" value="PROTEIN O-MANNOSYL-TRANSFERASE 2"/>
    <property type="match status" value="1"/>
</dbReference>
<evidence type="ECO:0000256" key="6">
    <source>
        <dbReference type="ARBA" id="ARBA00022679"/>
    </source>
</evidence>
<keyword evidence="18" id="KW-1185">Reference proteome</keyword>
<dbReference type="GO" id="GO:0005789">
    <property type="term" value="C:endoplasmic reticulum membrane"/>
    <property type="evidence" value="ECO:0007669"/>
    <property type="project" value="UniProtKB-SubCell"/>
</dbReference>
<dbReference type="InterPro" id="IPR027005">
    <property type="entry name" value="PMT-like"/>
</dbReference>
<feature type="domain" description="MIR" evidence="16">
    <location>
        <begin position="472"/>
        <end position="530"/>
    </location>
</feature>
<evidence type="ECO:0000256" key="15">
    <source>
        <dbReference type="SAM" id="MobiDB-lite"/>
    </source>
</evidence>
<feature type="transmembrane region" description="Helical" evidence="14">
    <location>
        <begin position="232"/>
        <end position="265"/>
    </location>
</feature>
<comment type="pathway">
    <text evidence="2 14">Protein modification; protein glycosylation.</text>
</comment>
<dbReference type="InterPro" id="IPR036300">
    <property type="entry name" value="MIR_dom_sf"/>
</dbReference>
<name>A0AAD6SZU3_9AGAR</name>
<evidence type="ECO:0000256" key="5">
    <source>
        <dbReference type="ARBA" id="ARBA00022676"/>
    </source>
</evidence>
<keyword evidence="6 14" id="KW-0808">Transferase</keyword>
<feature type="region of interest" description="Disordered" evidence="15">
    <location>
        <begin position="1"/>
        <end position="21"/>
    </location>
</feature>
<sequence length="752" mass="85904">MSDHKGARRRGHKGAAVTHAVDADQNVPLYDDSGKDVQDKPRPGQVYRQTGGSSLEKLFMQNLVHITALVYTLLSFWTRFYRIGHAKNVVWDEAHFGKFGSHYIKREFYFDVHPPLGKMLVGLVGFLAGYDGQFDFKSGEAYPENVPFVAMRMMLASFGVGMVPLGWYTAVELGMSQWASHLVALMVLLDVGWLCISRFILLDSMLLFFTVLTVFCLAKFHNQQPRPFSFGWWTWLTFTGISIGLVTSVKMIGLFVTALVGLYTIEDLWEKFGNLQMTVYDQVKHWTARIFCLIVIPILVFMASFKIHFMILNHSGPGDAQMSSLFQAGLEGNEFSDSPLEIAFGSRVSLKNAGFGGGLLHSHAHLYPAGSGQQQITCYHHKDGNNEWDILPLWDEAPLNIEDPIRFLKHNDVIRLRHSMTTRNLHSHQVPAPITKLNHEVSCYGNETIGDYHDYWVVEVADDLIRGSRSNVDQIHALTTRLRFKHQVLGCYLYAGSAVLPQWGWKQIEVSCVPENNPKDMYTYWNVETHRNERLPVGDFKGFKSPFLRDFWHLNVAMMNSNNALIPDPDKEDILASQPFDWPFLYLGLRMCGWADNQTKFYLMGNPIVWWGGGASLIVALGAFLVYLGRMQRQYFVMNDDEWNHFLYVGKIALFGWVLHYAPFLIMGRVTYVHHYLPTLYFAVLMFGHMLDHFIFASRRVGFTAKGVAFGICASAVIGTFWWFKGVAFGIDGPILEHKGLLWRKTWNIYYQ</sequence>
<evidence type="ECO:0000313" key="17">
    <source>
        <dbReference type="EMBL" id="KAJ7036855.1"/>
    </source>
</evidence>
<evidence type="ECO:0000256" key="9">
    <source>
        <dbReference type="ARBA" id="ARBA00022824"/>
    </source>
</evidence>
<evidence type="ECO:0000256" key="14">
    <source>
        <dbReference type="RuleBase" id="RU367007"/>
    </source>
</evidence>
<evidence type="ECO:0000256" key="7">
    <source>
        <dbReference type="ARBA" id="ARBA00022692"/>
    </source>
</evidence>
<dbReference type="SMART" id="SM00472">
    <property type="entry name" value="MIR"/>
    <property type="match status" value="3"/>
</dbReference>
<comment type="function">
    <text evidence="14">Transfers mannose from Dol-P-mannose to Ser or Thr residues on proteins.</text>
</comment>
<feature type="compositionally biased region" description="Basic residues" evidence="15">
    <location>
        <begin position="1"/>
        <end position="13"/>
    </location>
</feature>
<feature type="transmembrane region" description="Helical" evidence="14">
    <location>
        <begin position="286"/>
        <end position="305"/>
    </location>
</feature>
<feature type="domain" description="MIR" evidence="16">
    <location>
        <begin position="405"/>
        <end position="461"/>
    </location>
</feature>
<evidence type="ECO:0000256" key="10">
    <source>
        <dbReference type="ARBA" id="ARBA00022989"/>
    </source>
</evidence>
<keyword evidence="11 14" id="KW-0472">Membrane</keyword>
<feature type="transmembrane region" description="Helical" evidence="14">
    <location>
        <begin position="175"/>
        <end position="193"/>
    </location>
</feature>
<evidence type="ECO:0000259" key="16">
    <source>
        <dbReference type="PROSITE" id="PS50919"/>
    </source>
</evidence>
<dbReference type="EMBL" id="JARJCM010000041">
    <property type="protein sequence ID" value="KAJ7036855.1"/>
    <property type="molecule type" value="Genomic_DNA"/>
</dbReference>
<reference evidence="17" key="1">
    <citation type="submission" date="2023-03" db="EMBL/GenBank/DDBJ databases">
        <title>Massive genome expansion in bonnet fungi (Mycena s.s.) driven by repeated elements and novel gene families across ecological guilds.</title>
        <authorList>
            <consortium name="Lawrence Berkeley National Laboratory"/>
            <person name="Harder C.B."/>
            <person name="Miyauchi S."/>
            <person name="Viragh M."/>
            <person name="Kuo A."/>
            <person name="Thoen E."/>
            <person name="Andreopoulos B."/>
            <person name="Lu D."/>
            <person name="Skrede I."/>
            <person name="Drula E."/>
            <person name="Henrissat B."/>
            <person name="Morin E."/>
            <person name="Kohler A."/>
            <person name="Barry K."/>
            <person name="LaButti K."/>
            <person name="Morin E."/>
            <person name="Salamov A."/>
            <person name="Lipzen A."/>
            <person name="Mereny Z."/>
            <person name="Hegedus B."/>
            <person name="Baldrian P."/>
            <person name="Stursova M."/>
            <person name="Weitz H."/>
            <person name="Taylor A."/>
            <person name="Grigoriev I.V."/>
            <person name="Nagy L.G."/>
            <person name="Martin F."/>
            <person name="Kauserud H."/>
        </authorList>
    </citation>
    <scope>NUCLEOTIDE SEQUENCE</scope>
    <source>
        <strain evidence="17">CBHHK200</strain>
    </source>
</reference>
<dbReference type="Pfam" id="PF02815">
    <property type="entry name" value="MIR"/>
    <property type="match status" value="1"/>
</dbReference>
<dbReference type="FunFam" id="2.80.10.50:FF:000012">
    <property type="entry name" value="Protein O-mannosyl-transferase 1"/>
    <property type="match status" value="1"/>
</dbReference>
<feature type="transmembrane region" description="Helical" evidence="14">
    <location>
        <begin position="146"/>
        <end position="169"/>
    </location>
</feature>